<dbReference type="EMBL" id="CABIKO010000003">
    <property type="protein sequence ID" value="VVA11341.1"/>
    <property type="molecule type" value="Genomic_DNA"/>
</dbReference>
<reference evidence="2" key="1">
    <citation type="journal article" date="2020" name="Plant J.">
        <title>Transposons played a major role in the diversification between the closely related almond and peach genomes: results from the almond genome sequence.</title>
        <authorList>
            <person name="Alioto T."/>
            <person name="Alexiou K.G."/>
            <person name="Bardil A."/>
            <person name="Barteri F."/>
            <person name="Castanera R."/>
            <person name="Cruz F."/>
            <person name="Dhingra A."/>
            <person name="Duval H."/>
            <person name="Fernandez I Marti A."/>
            <person name="Frias L."/>
            <person name="Galan B."/>
            <person name="Garcia J.L."/>
            <person name="Howad W."/>
            <person name="Gomez-Garrido J."/>
            <person name="Gut M."/>
            <person name="Julca I."/>
            <person name="Morata J."/>
            <person name="Puigdomenech P."/>
            <person name="Ribeca P."/>
            <person name="Rubio Cabetas M.J."/>
            <person name="Vlasova A."/>
            <person name="Wirthensohn M."/>
            <person name="Garcia-Mas J."/>
            <person name="Gabaldon T."/>
            <person name="Casacuberta J.M."/>
            <person name="Arus P."/>
        </authorList>
    </citation>
    <scope>NUCLEOTIDE SEQUENCE [LARGE SCALE GENOMIC DNA]</scope>
    <source>
        <strain evidence="2">cv. Texas</strain>
    </source>
</reference>
<evidence type="ECO:0000313" key="1">
    <source>
        <dbReference type="EMBL" id="VVA11341.1"/>
    </source>
</evidence>
<evidence type="ECO:0000313" key="2">
    <source>
        <dbReference type="Proteomes" id="UP000327085"/>
    </source>
</evidence>
<protein>
    <submittedName>
        <fullName evidence="1">Uncharacterized protein</fullName>
    </submittedName>
</protein>
<sequence>MGELVRMFEGSVSSTMTFFSIYSTTPLTNPELTSLRFSDFSSFALRSCSTFGPQHQTAHCFKYERSPIVSVWAFSFLSPYLMDLIKERPHNTSGPTFQASYA</sequence>
<name>A0A5E4E9D7_PRUDU</name>
<accession>A0A5E4E9D7</accession>
<gene>
    <name evidence="1" type="ORF">ALMOND_2B010881</name>
</gene>
<dbReference type="Proteomes" id="UP000327085">
    <property type="component" value="Chromosome 2"/>
</dbReference>
<dbReference type="InParanoid" id="A0A5E4E9D7"/>
<organism evidence="1 2">
    <name type="scientific">Prunus dulcis</name>
    <name type="common">Almond</name>
    <name type="synonym">Amygdalus dulcis</name>
    <dbReference type="NCBI Taxonomy" id="3755"/>
    <lineage>
        <taxon>Eukaryota</taxon>
        <taxon>Viridiplantae</taxon>
        <taxon>Streptophyta</taxon>
        <taxon>Embryophyta</taxon>
        <taxon>Tracheophyta</taxon>
        <taxon>Spermatophyta</taxon>
        <taxon>Magnoliopsida</taxon>
        <taxon>eudicotyledons</taxon>
        <taxon>Gunneridae</taxon>
        <taxon>Pentapetalae</taxon>
        <taxon>rosids</taxon>
        <taxon>fabids</taxon>
        <taxon>Rosales</taxon>
        <taxon>Rosaceae</taxon>
        <taxon>Amygdaloideae</taxon>
        <taxon>Amygdaleae</taxon>
        <taxon>Prunus</taxon>
    </lineage>
</organism>
<dbReference type="AlphaFoldDB" id="A0A5E4E9D7"/>
<proteinExistence type="predicted"/>
<dbReference type="Gramene" id="VVA11341">
    <property type="protein sequence ID" value="VVA11341"/>
    <property type="gene ID" value="Prudul26B010881"/>
</dbReference>